<keyword evidence="2" id="KW-0812">Transmembrane</keyword>
<proteinExistence type="predicted"/>
<evidence type="ECO:0000256" key="2">
    <source>
        <dbReference type="SAM" id="Phobius"/>
    </source>
</evidence>
<feature type="region of interest" description="Disordered" evidence="1">
    <location>
        <begin position="111"/>
        <end position="131"/>
    </location>
</feature>
<keyword evidence="4" id="KW-1185">Reference proteome</keyword>
<feature type="compositionally biased region" description="Pro residues" evidence="1">
    <location>
        <begin position="113"/>
        <end position="127"/>
    </location>
</feature>
<protein>
    <recommendedName>
        <fullName evidence="5">DUF4367 domain-containing protein</fullName>
    </recommendedName>
</protein>
<organism evidence="3 4">
    <name type="scientific">Sphaerisporangium rufum</name>
    <dbReference type="NCBI Taxonomy" id="1381558"/>
    <lineage>
        <taxon>Bacteria</taxon>
        <taxon>Bacillati</taxon>
        <taxon>Actinomycetota</taxon>
        <taxon>Actinomycetes</taxon>
        <taxon>Streptosporangiales</taxon>
        <taxon>Streptosporangiaceae</taxon>
        <taxon>Sphaerisporangium</taxon>
    </lineage>
</organism>
<reference evidence="3" key="1">
    <citation type="submission" date="2021-01" db="EMBL/GenBank/DDBJ databases">
        <title>Whole genome shotgun sequence of Sphaerisporangium rufum NBRC 109079.</title>
        <authorList>
            <person name="Komaki H."/>
            <person name="Tamura T."/>
        </authorList>
    </citation>
    <scope>NUCLEOTIDE SEQUENCE</scope>
    <source>
        <strain evidence="3">NBRC 109079</strain>
    </source>
</reference>
<keyword evidence="2" id="KW-0472">Membrane</keyword>
<gene>
    <name evidence="3" type="ORF">Sru01_47800</name>
</gene>
<keyword evidence="2" id="KW-1133">Transmembrane helix</keyword>
<evidence type="ECO:0000256" key="1">
    <source>
        <dbReference type="SAM" id="MobiDB-lite"/>
    </source>
</evidence>
<accession>A0A919V384</accession>
<evidence type="ECO:0008006" key="5">
    <source>
        <dbReference type="Google" id="ProtNLM"/>
    </source>
</evidence>
<name>A0A919V384_9ACTN</name>
<comment type="caution">
    <text evidence="3">The sequence shown here is derived from an EMBL/GenBank/DDBJ whole genome shotgun (WGS) entry which is preliminary data.</text>
</comment>
<evidence type="ECO:0000313" key="4">
    <source>
        <dbReference type="Proteomes" id="UP000655287"/>
    </source>
</evidence>
<dbReference type="Proteomes" id="UP000655287">
    <property type="component" value="Unassembled WGS sequence"/>
</dbReference>
<evidence type="ECO:0000313" key="3">
    <source>
        <dbReference type="EMBL" id="GII79798.1"/>
    </source>
</evidence>
<feature type="transmembrane region" description="Helical" evidence="2">
    <location>
        <begin position="74"/>
        <end position="92"/>
    </location>
</feature>
<dbReference type="EMBL" id="BOOU01000063">
    <property type="protein sequence ID" value="GII79798.1"/>
    <property type="molecule type" value="Genomic_DNA"/>
</dbReference>
<dbReference type="AlphaFoldDB" id="A0A919V384"/>
<sequence length="264" mass="27682">MTSSDDPERTAPPPEDALERELLALGAVLEVPAPPPDAVARAVRARLAAEDAPAVDAAPARPAAARRPRRWRRVAALVAAVTLALAGLTPQGQAAVARVLRFAGVQLDLGGPGPLPSGGPSGVPSPLPGERRTSLAEARRAVAFPFGVPAVLGEPPEVRIADHGRVVSLLWPGVRLDAYDGLLDVVWRKELGPPWPEDVTVGADPGRWIAGPHELIYLPRAGRGPVPLARRAAATLIWRHGGTGYRLEGPVDLTAARRIAGSVR</sequence>
<dbReference type="RefSeq" id="WP_203989961.1">
    <property type="nucleotide sequence ID" value="NZ_BOOU01000063.1"/>
</dbReference>